<dbReference type="Proteomes" id="UP000887579">
    <property type="component" value="Unplaced"/>
</dbReference>
<sequence>MKNTEASTSNSMNISAKYETDFTPMASQILPRKSSITVSNKEVSKKINIAVIGESGVGKSTLLNAISNYLKYESAEDALKNNLEYIIPCQFKVFYDDFSEKLVSIGMPDSNEYYANSEFDSTVLSTTQECKEHSFEFNGFKINFIDTPGLSDTSGIEKDEKNLEKIRTFICSKLDYLHAICFVVKANEARMDIGFSKAMNDLLSIFPKSALSKIIFFMTHSRGTLFGPGDTMVPLTAVSLSLSSKKGVTFQLTSNNIFCVDNEAFLYLCAKNRGIEYSGASIEDFENSWKKSKQATLKFFNKVTSLKPLATVEVQIIKDLENVLQEQKEILNHKHSNCLLIFHYLTAKALELLELGNAANGYLNDIDLNMLKDEAENCNVKIDHITPSTLLSFINFCLECENGETPVADSFIDKYFSE</sequence>
<protein>
    <submittedName>
        <fullName evidence="2">AAA+ ATPase domain-containing protein</fullName>
    </submittedName>
</protein>
<evidence type="ECO:0000313" key="2">
    <source>
        <dbReference type="WBParaSite" id="ES5_v2.g18504.t1"/>
    </source>
</evidence>
<accession>A0AC34FMN2</accession>
<evidence type="ECO:0000313" key="1">
    <source>
        <dbReference type="Proteomes" id="UP000887579"/>
    </source>
</evidence>
<name>A0AC34FMN2_9BILA</name>
<proteinExistence type="predicted"/>
<dbReference type="WBParaSite" id="ES5_v2.g18504.t1">
    <property type="protein sequence ID" value="ES5_v2.g18504.t1"/>
    <property type="gene ID" value="ES5_v2.g18504"/>
</dbReference>
<organism evidence="1 2">
    <name type="scientific">Panagrolaimus sp. ES5</name>
    <dbReference type="NCBI Taxonomy" id="591445"/>
    <lineage>
        <taxon>Eukaryota</taxon>
        <taxon>Metazoa</taxon>
        <taxon>Ecdysozoa</taxon>
        <taxon>Nematoda</taxon>
        <taxon>Chromadorea</taxon>
        <taxon>Rhabditida</taxon>
        <taxon>Tylenchina</taxon>
        <taxon>Panagrolaimomorpha</taxon>
        <taxon>Panagrolaimoidea</taxon>
        <taxon>Panagrolaimidae</taxon>
        <taxon>Panagrolaimus</taxon>
    </lineage>
</organism>
<reference evidence="2" key="1">
    <citation type="submission" date="2022-11" db="UniProtKB">
        <authorList>
            <consortium name="WormBaseParasite"/>
        </authorList>
    </citation>
    <scope>IDENTIFICATION</scope>
</reference>